<sequence>MVGAVIEASSELTTTRSPRPCRRKVASTGRATFAVPWMAVFTTCSNTSGGRSSTSP</sequence>
<reference evidence="2" key="1">
    <citation type="submission" date="2020-05" db="EMBL/GenBank/DDBJ databases">
        <authorList>
            <person name="Chiriac C."/>
            <person name="Salcher M."/>
            <person name="Ghai R."/>
            <person name="Kavagutti S V."/>
        </authorList>
    </citation>
    <scope>NUCLEOTIDE SEQUENCE</scope>
</reference>
<evidence type="ECO:0000256" key="1">
    <source>
        <dbReference type="SAM" id="MobiDB-lite"/>
    </source>
</evidence>
<protein>
    <submittedName>
        <fullName evidence="2">Unannotated protein</fullName>
    </submittedName>
</protein>
<feature type="region of interest" description="Disordered" evidence="1">
    <location>
        <begin position="1"/>
        <end position="23"/>
    </location>
</feature>
<name>A0A6J7IYD0_9ZZZZ</name>
<proteinExistence type="predicted"/>
<gene>
    <name evidence="2" type="ORF">UFOPK3609_02221</name>
</gene>
<evidence type="ECO:0000313" key="2">
    <source>
        <dbReference type="EMBL" id="CAB4936138.1"/>
    </source>
</evidence>
<dbReference type="AlphaFoldDB" id="A0A6J7IYD0"/>
<accession>A0A6J7IYD0</accession>
<organism evidence="2">
    <name type="scientific">freshwater metagenome</name>
    <dbReference type="NCBI Taxonomy" id="449393"/>
    <lineage>
        <taxon>unclassified sequences</taxon>
        <taxon>metagenomes</taxon>
        <taxon>ecological metagenomes</taxon>
    </lineage>
</organism>
<dbReference type="EMBL" id="CAFBMQ010000457">
    <property type="protein sequence ID" value="CAB4936138.1"/>
    <property type="molecule type" value="Genomic_DNA"/>
</dbReference>